<feature type="chain" id="PRO_5046757489" evidence="4">
    <location>
        <begin position="33"/>
        <end position="1389"/>
    </location>
</feature>
<dbReference type="PANTHER" id="PTHR15052">
    <property type="entry name" value="RNA POLYMERASE III TRANSCRIPTION INITIATION FACTOR COMPLEX SUBUNIT"/>
    <property type="match status" value="1"/>
</dbReference>
<keyword evidence="3" id="KW-0812">Transmembrane</keyword>
<feature type="compositionally biased region" description="Polar residues" evidence="2">
    <location>
        <begin position="1175"/>
        <end position="1185"/>
    </location>
</feature>
<feature type="compositionally biased region" description="Polar residues" evidence="2">
    <location>
        <begin position="1351"/>
        <end position="1365"/>
    </location>
</feature>
<feature type="compositionally biased region" description="Polar residues" evidence="2">
    <location>
        <begin position="1196"/>
        <end position="1215"/>
    </location>
</feature>
<feature type="compositionally biased region" description="Polar residues" evidence="2">
    <location>
        <begin position="1259"/>
        <end position="1295"/>
    </location>
</feature>
<reference evidence="5 6" key="1">
    <citation type="submission" date="2020-04" db="EMBL/GenBank/DDBJ databases">
        <title>The Epidemiology and Molecular Characteristics of Linezolid-Resistant Staphylococcus capitis in Huashan Hospital, Shanghai.</title>
        <authorList>
            <person name="Ding L."/>
            <person name="Li P."/>
            <person name="Yang Y."/>
            <person name="Lin D."/>
            <person name="Xu X."/>
        </authorList>
    </citation>
    <scope>NUCLEOTIDE SEQUENCE [LARGE SCALE GENOMIC DNA]</scope>
    <source>
        <strain evidence="5 6">17-84</strain>
    </source>
</reference>
<feature type="compositionally biased region" description="Basic and acidic residues" evidence="2">
    <location>
        <begin position="1001"/>
        <end position="1016"/>
    </location>
</feature>
<dbReference type="RefSeq" id="WP_168992949.1">
    <property type="nucleotide sequence ID" value="NZ_JABBMI010000055.1"/>
</dbReference>
<feature type="transmembrane region" description="Helical" evidence="3">
    <location>
        <begin position="742"/>
        <end position="762"/>
    </location>
</feature>
<keyword evidence="3" id="KW-1133">Transmembrane helix</keyword>
<feature type="transmembrane region" description="Helical" evidence="3">
    <location>
        <begin position="383"/>
        <end position="405"/>
    </location>
</feature>
<feature type="compositionally biased region" description="Polar residues" evidence="2">
    <location>
        <begin position="1230"/>
        <end position="1252"/>
    </location>
</feature>
<feature type="compositionally biased region" description="Polar residues" evidence="2">
    <location>
        <begin position="1378"/>
        <end position="1389"/>
    </location>
</feature>
<sequence>MSSQRFKKMLFLLALVMTLSVVFSSISSIAHAMPGDGMTGADSKKSEEQIKKEEENAKKEEKEDKEKAQGNNPGKNSPDGQAREKGKDKEENPSEKEKEAKEKVEKDSEKKQKEEKDKEKENKENKGTDADSRKNSPDSNKQEDYEKDEEKSKGKGNKKEIKGDDSRWTLYAQIIMGQAIKTKDKEESKGPIKKAFKGVVSGIIGDGGTTLDIPYTKFSALNKELTDKPIDQFEGGEEGQALASTLATFTQYGYIKSLSGNKLATEFVEFVGDIGRFFGGGIAYICQIFYDLMSYLLEALMKGLVALNPYSLLGFDKGNTALPDNPVSKLMKKFFDAIGLNGEFFTTLTELGFIIIVIVFVLRMMVYLAQTRFKDMGIRAQRMLVSVFVLFAGFPLLFVLSASIAKTANDFIKTTHVTDSPVMSHLVDSRAMASGLNLSPSALKTPGETPHATSEENYIDTKYQPATNASRNRISDINKVAYENLYNNYNEKDISFQLLNKWLTGSNFDVNTYMADLRSNAELPGVKNFIDVYSKGKNLSASDTKKLSRRDLESVIWSSTQNTDGDLRKPDHDNYDPTLKIGVENEASFSTQSVALLLQSSFDSSSAKFYSYNIAPKGEQANSKNNSTIKTEWREITMPGDGMFGVFGSWLSLVSKSLTYVLISSAVIMALLSTTFVTAFWKFFKQAFQALFFGSLHSMLATFLLYMGAVGSLLMAVGLPGAFVKFIEGIQSIVFKLTGDNVPSIIVELIGAVISLILGYWLSWGGRISALKETPVKAIVTFFVEMALDYESRVAEMNRAGSTSFRVTGEGMRKAGRRQMSQTSERIKAGARESGNAMKYGTKGAIKGSGRGVIKGAVVGGATGGVGGAVAGATKEGIKGGIKGANAGRKNRTGSKEAFEQSLNESGLSKNSINQLKENFKEQGSKRFANKMGKANDDGDMTNAMREQSIGRYQELKANEMANGIDESATGSDKYKNVVGNSNIPLSENLTADKNSLDEISGDHHLYDNSTKDELKQYSQSAGEQAKDYISTDDGKPAFTQEEIDKLSNAENENDFVDRLHQTRNGMEYAMQTENAHNMLQDSEFIDEDGNVSMNKIKKFQNQTNHAMKHGDTLSKGQLRDKALLDSAFVMGAKEKYRKPSEKFRDKIGNANSGNYNQALSNKIGSGVVARDSKTNSSKQTPKSAKQTKKTDIAQRKNSISRRTQQRKNNLGSRKNLSRRPSENVRKTTKGNSISSSVIDSKRPTQAQSSKTKPVMSKTKATSTQPKTKQNTNNKMRNSSATNTKRPTQAQSSKTKPVMSKTKATSTQPKTKQNTSNKMRNNNFSKQPSNKQKMPSNKNNTNATNVRNTKGKSQNTSVNRNSVSRKQSRTPKPPVNKVDNNMNSSRKKE</sequence>
<feature type="region of interest" description="Disordered" evidence="2">
    <location>
        <begin position="31"/>
        <end position="162"/>
    </location>
</feature>
<feature type="compositionally biased region" description="Basic and acidic residues" evidence="2">
    <location>
        <begin position="81"/>
        <end position="162"/>
    </location>
</feature>
<evidence type="ECO:0000256" key="1">
    <source>
        <dbReference type="ARBA" id="ARBA00023163"/>
    </source>
</evidence>
<feature type="transmembrane region" description="Helical" evidence="3">
    <location>
        <begin position="696"/>
        <end position="722"/>
    </location>
</feature>
<dbReference type="InterPro" id="IPR052416">
    <property type="entry name" value="GTF3C_component"/>
</dbReference>
<feature type="compositionally biased region" description="Low complexity" evidence="2">
    <location>
        <begin position="1337"/>
        <end position="1348"/>
    </location>
</feature>
<evidence type="ECO:0000313" key="6">
    <source>
        <dbReference type="Proteomes" id="UP000538955"/>
    </source>
</evidence>
<evidence type="ECO:0000256" key="3">
    <source>
        <dbReference type="SAM" id="Phobius"/>
    </source>
</evidence>
<name>A0ABX1SQX3_STACP</name>
<feature type="compositionally biased region" description="Basic and acidic residues" evidence="2">
    <location>
        <begin position="42"/>
        <end position="68"/>
    </location>
</feature>
<feature type="region of interest" description="Disordered" evidence="2">
    <location>
        <begin position="1001"/>
        <end position="1036"/>
    </location>
</feature>
<feature type="signal peptide" evidence="4">
    <location>
        <begin position="1"/>
        <end position="32"/>
    </location>
</feature>
<evidence type="ECO:0000256" key="4">
    <source>
        <dbReference type="SAM" id="SignalP"/>
    </source>
</evidence>
<keyword evidence="6" id="KW-1185">Reference proteome</keyword>
<evidence type="ECO:0000256" key="2">
    <source>
        <dbReference type="SAM" id="MobiDB-lite"/>
    </source>
</evidence>
<feature type="transmembrane region" description="Helical" evidence="3">
    <location>
        <begin position="344"/>
        <end position="362"/>
    </location>
</feature>
<keyword evidence="1" id="KW-0804">Transcription</keyword>
<comment type="caution">
    <text evidence="5">The sequence shown here is derived from an EMBL/GenBank/DDBJ whole genome shotgun (WGS) entry which is preliminary data.</text>
</comment>
<evidence type="ECO:0000313" key="5">
    <source>
        <dbReference type="EMBL" id="NMK53987.1"/>
    </source>
</evidence>
<dbReference type="EMBL" id="JABBMI010000055">
    <property type="protein sequence ID" value="NMK53987.1"/>
    <property type="molecule type" value="Genomic_DNA"/>
</dbReference>
<feature type="compositionally biased region" description="Polar residues" evidence="2">
    <location>
        <begin position="69"/>
        <end position="79"/>
    </location>
</feature>
<proteinExistence type="predicted"/>
<accession>A0ABX1SQX3</accession>
<protein>
    <submittedName>
        <fullName evidence="5">Uncharacterized protein</fullName>
    </submittedName>
</protein>
<feature type="transmembrane region" description="Helical" evidence="3">
    <location>
        <begin position="660"/>
        <end position="684"/>
    </location>
</feature>
<organism evidence="5 6">
    <name type="scientific">Staphylococcus capitis</name>
    <dbReference type="NCBI Taxonomy" id="29388"/>
    <lineage>
        <taxon>Bacteria</taxon>
        <taxon>Bacillati</taxon>
        <taxon>Bacillota</taxon>
        <taxon>Bacilli</taxon>
        <taxon>Bacillales</taxon>
        <taxon>Staphylococcaceae</taxon>
        <taxon>Staphylococcus</taxon>
    </lineage>
</organism>
<feature type="region of interest" description="Disordered" evidence="2">
    <location>
        <begin position="1139"/>
        <end position="1389"/>
    </location>
</feature>
<dbReference type="Proteomes" id="UP000538955">
    <property type="component" value="Unassembled WGS sequence"/>
</dbReference>
<keyword evidence="4" id="KW-0732">Signal</keyword>
<feature type="compositionally biased region" description="Polar residues" evidence="2">
    <location>
        <begin position="1150"/>
        <end position="1164"/>
    </location>
</feature>
<feature type="compositionally biased region" description="Basic and acidic residues" evidence="2">
    <location>
        <begin position="1139"/>
        <end position="1148"/>
    </location>
</feature>
<keyword evidence="3" id="KW-0472">Membrane</keyword>
<dbReference type="PANTHER" id="PTHR15052:SF2">
    <property type="entry name" value="GENERAL TRANSCRIPTION FACTOR 3C POLYPEPTIDE 2"/>
    <property type="match status" value="1"/>
</dbReference>
<feature type="compositionally biased region" description="Polar residues" evidence="2">
    <location>
        <begin position="1302"/>
        <end position="1336"/>
    </location>
</feature>
<gene>
    <name evidence="5" type="ORF">HHM24_04370</name>
</gene>